<dbReference type="GO" id="GO:0008270">
    <property type="term" value="F:zinc ion binding"/>
    <property type="evidence" value="ECO:0007669"/>
    <property type="project" value="UniProtKB-KW"/>
</dbReference>
<feature type="region of interest" description="Disordered" evidence="5">
    <location>
        <begin position="57"/>
        <end position="82"/>
    </location>
</feature>
<dbReference type="Gene3D" id="2.60.120.920">
    <property type="match status" value="2"/>
</dbReference>
<sequence length="428" mass="48855">MPPLNEPFVPDVLVLRRRRASVMSVRPAPAPVLRIPQSQLRTCGDTVLPALRTRSSRRRKERIPHKTSVTVPAGAKRSSSPPNVASLIRVFSHHTGFVASRLPTERLRPCLAEKAKEAERLKKERGNEKDVAELCPEHEEKLKLFCITDQQLACIICRDGENHEGHKFKPVKEAAAGIKKELETFVQQVSDDIQAIEGKANKQKEEISKTKGKSEQLMIQISSQFEEMHQFLRQREDEIKKELKDKETEALEKMTKVLGGIETALSESKELKEKVTSVLTITESEKFLKSWSEDKNMKDAESRGETLNVVNSSLSLGPYESHLQFFMWKEMIQLKDFTGNVSAFSSIEFTSGQHYWEVDVGQRNDWELGLQNNYLKYDGQTYVVSGRKTTTVELNPKPQKIGFYLNCSSRELSFYDADTMETYSHFEL</sequence>
<feature type="domain" description="B box-type" evidence="6">
    <location>
        <begin position="130"/>
        <end position="171"/>
    </location>
</feature>
<dbReference type="Pfam" id="PF00643">
    <property type="entry name" value="zf-B_box"/>
    <property type="match status" value="1"/>
</dbReference>
<dbReference type="AlphaFoldDB" id="A0AA88SYH0"/>
<reference evidence="7" key="1">
    <citation type="submission" date="2023-07" db="EMBL/GenBank/DDBJ databases">
        <title>Chromosome-level Genome Assembly of Striped Snakehead (Channa striata).</title>
        <authorList>
            <person name="Liu H."/>
        </authorList>
    </citation>
    <scope>NUCLEOTIDE SEQUENCE</scope>
    <source>
        <strain evidence="7">Gz</strain>
        <tissue evidence="7">Muscle</tissue>
    </source>
</reference>
<evidence type="ECO:0000259" key="6">
    <source>
        <dbReference type="PROSITE" id="PS50119"/>
    </source>
</evidence>
<dbReference type="SUPFAM" id="SSF49899">
    <property type="entry name" value="Concanavalin A-like lectins/glucanases"/>
    <property type="match status" value="1"/>
</dbReference>
<evidence type="ECO:0000313" key="7">
    <source>
        <dbReference type="EMBL" id="KAK2850992.1"/>
    </source>
</evidence>
<keyword evidence="8" id="KW-1185">Reference proteome</keyword>
<feature type="coiled-coil region" evidence="4">
    <location>
        <begin position="186"/>
        <end position="249"/>
    </location>
</feature>
<evidence type="ECO:0000256" key="2">
    <source>
        <dbReference type="ARBA" id="ARBA00022833"/>
    </source>
</evidence>
<dbReference type="SUPFAM" id="SSF57845">
    <property type="entry name" value="B-box zinc-binding domain"/>
    <property type="match status" value="1"/>
</dbReference>
<evidence type="ECO:0000256" key="4">
    <source>
        <dbReference type="SAM" id="Coils"/>
    </source>
</evidence>
<dbReference type="InterPro" id="IPR050143">
    <property type="entry name" value="TRIM/RBCC"/>
</dbReference>
<evidence type="ECO:0000256" key="3">
    <source>
        <dbReference type="PROSITE-ProRule" id="PRU00024"/>
    </source>
</evidence>
<gene>
    <name evidence="7" type="ORF">Q5P01_007268</name>
</gene>
<dbReference type="InterPro" id="IPR000315">
    <property type="entry name" value="Znf_B-box"/>
</dbReference>
<keyword evidence="2" id="KW-0862">Zinc</keyword>
<evidence type="ECO:0000256" key="1">
    <source>
        <dbReference type="ARBA" id="ARBA00022771"/>
    </source>
</evidence>
<dbReference type="PROSITE" id="PS50119">
    <property type="entry name" value="ZF_BBOX"/>
    <property type="match status" value="1"/>
</dbReference>
<dbReference type="Gene3D" id="3.30.160.60">
    <property type="entry name" value="Classic Zinc Finger"/>
    <property type="match status" value="1"/>
</dbReference>
<keyword evidence="1 3" id="KW-0863">Zinc-finger</keyword>
<dbReference type="InterPro" id="IPR013320">
    <property type="entry name" value="ConA-like_dom_sf"/>
</dbReference>
<name>A0AA88SYH0_CHASR</name>
<protein>
    <recommendedName>
        <fullName evidence="6">B box-type domain-containing protein</fullName>
    </recommendedName>
</protein>
<dbReference type="SMART" id="SM00336">
    <property type="entry name" value="BBOX"/>
    <property type="match status" value="1"/>
</dbReference>
<evidence type="ECO:0000313" key="8">
    <source>
        <dbReference type="Proteomes" id="UP001187415"/>
    </source>
</evidence>
<keyword evidence="4" id="KW-0175">Coiled coil</keyword>
<proteinExistence type="predicted"/>
<organism evidence="7 8">
    <name type="scientific">Channa striata</name>
    <name type="common">Snakehead murrel</name>
    <name type="synonym">Ophicephalus striatus</name>
    <dbReference type="NCBI Taxonomy" id="64152"/>
    <lineage>
        <taxon>Eukaryota</taxon>
        <taxon>Metazoa</taxon>
        <taxon>Chordata</taxon>
        <taxon>Craniata</taxon>
        <taxon>Vertebrata</taxon>
        <taxon>Euteleostomi</taxon>
        <taxon>Actinopterygii</taxon>
        <taxon>Neopterygii</taxon>
        <taxon>Teleostei</taxon>
        <taxon>Neoteleostei</taxon>
        <taxon>Acanthomorphata</taxon>
        <taxon>Anabantaria</taxon>
        <taxon>Anabantiformes</taxon>
        <taxon>Channoidei</taxon>
        <taxon>Channidae</taxon>
        <taxon>Channa</taxon>
    </lineage>
</organism>
<dbReference type="Proteomes" id="UP001187415">
    <property type="component" value="Unassembled WGS sequence"/>
</dbReference>
<keyword evidence="1 3" id="KW-0479">Metal-binding</keyword>
<accession>A0AA88SYH0</accession>
<dbReference type="PANTHER" id="PTHR24103">
    <property type="entry name" value="E3 UBIQUITIN-PROTEIN LIGASE TRIM"/>
    <property type="match status" value="1"/>
</dbReference>
<evidence type="ECO:0000256" key="5">
    <source>
        <dbReference type="SAM" id="MobiDB-lite"/>
    </source>
</evidence>
<dbReference type="EMBL" id="JAUPFM010000005">
    <property type="protein sequence ID" value="KAK2850992.1"/>
    <property type="molecule type" value="Genomic_DNA"/>
</dbReference>
<dbReference type="CDD" id="cd19800">
    <property type="entry name" value="Bbox2_xNF7-like"/>
    <property type="match status" value="1"/>
</dbReference>
<dbReference type="InterPro" id="IPR043136">
    <property type="entry name" value="B30.2/SPRY_sf"/>
</dbReference>
<comment type="caution">
    <text evidence="7">The sequence shown here is derived from an EMBL/GenBank/DDBJ whole genome shotgun (WGS) entry which is preliminary data.</text>
</comment>